<protein>
    <submittedName>
        <fullName evidence="1">Uncharacterized protein</fullName>
    </submittedName>
</protein>
<comment type="caution">
    <text evidence="1">The sequence shown here is derived from an EMBL/GenBank/DDBJ whole genome shotgun (WGS) entry which is preliminary data.</text>
</comment>
<name>A0A4Y2TAA7_ARAVE</name>
<accession>A0A4Y2TAA7</accession>
<dbReference type="EMBL" id="BGPR01026864">
    <property type="protein sequence ID" value="GBN96910.1"/>
    <property type="molecule type" value="Genomic_DNA"/>
</dbReference>
<sequence>MCIIVPIAAKALSQVSPPVQEERGDSYALSKVVHGTCSTFTFTPAPGILFYLQMLQYCFPMTAQHSTQVSPCLVREEEILLFSKVGSRQPAALLHY</sequence>
<dbReference type="AlphaFoldDB" id="A0A4Y2TAA7"/>
<reference evidence="1 2" key="1">
    <citation type="journal article" date="2019" name="Sci. Rep.">
        <title>Orb-weaving spider Araneus ventricosus genome elucidates the spidroin gene catalogue.</title>
        <authorList>
            <person name="Kono N."/>
            <person name="Nakamura H."/>
            <person name="Ohtoshi R."/>
            <person name="Moran D.A.P."/>
            <person name="Shinohara A."/>
            <person name="Yoshida Y."/>
            <person name="Fujiwara M."/>
            <person name="Mori M."/>
            <person name="Tomita M."/>
            <person name="Arakawa K."/>
        </authorList>
    </citation>
    <scope>NUCLEOTIDE SEQUENCE [LARGE SCALE GENOMIC DNA]</scope>
</reference>
<keyword evidence="2" id="KW-1185">Reference proteome</keyword>
<gene>
    <name evidence="1" type="ORF">AVEN_76278_1</name>
</gene>
<evidence type="ECO:0000313" key="2">
    <source>
        <dbReference type="Proteomes" id="UP000499080"/>
    </source>
</evidence>
<proteinExistence type="predicted"/>
<evidence type="ECO:0000313" key="1">
    <source>
        <dbReference type="EMBL" id="GBN96910.1"/>
    </source>
</evidence>
<organism evidence="1 2">
    <name type="scientific">Araneus ventricosus</name>
    <name type="common">Orbweaver spider</name>
    <name type="synonym">Epeira ventricosa</name>
    <dbReference type="NCBI Taxonomy" id="182803"/>
    <lineage>
        <taxon>Eukaryota</taxon>
        <taxon>Metazoa</taxon>
        <taxon>Ecdysozoa</taxon>
        <taxon>Arthropoda</taxon>
        <taxon>Chelicerata</taxon>
        <taxon>Arachnida</taxon>
        <taxon>Araneae</taxon>
        <taxon>Araneomorphae</taxon>
        <taxon>Entelegynae</taxon>
        <taxon>Araneoidea</taxon>
        <taxon>Araneidae</taxon>
        <taxon>Araneus</taxon>
    </lineage>
</organism>
<dbReference type="Proteomes" id="UP000499080">
    <property type="component" value="Unassembled WGS sequence"/>
</dbReference>